<feature type="transmembrane region" description="Helical" evidence="1">
    <location>
        <begin position="297"/>
        <end position="314"/>
    </location>
</feature>
<sequence>MLEIHGKIHDRYTLEFKVGYSRYSPSAAVSDFMMDTWIFIPDSLYINAKTYPKSNFYRDFRALVRLITPVYTLEEVADEEALPLSRLLMCCRELAEEPSEEHEKTYEHQIKMFGSITRSALRTAAVGLYRETEVNAFWVRLDGIVLLLARIMAVYREIPRKAGLDRVAFELRSRYDLGEEYLCRMVNMHLFRVMEYAREHFPKDYTRVVAAAATYIDGDLAYQRERGFLLPEEGNSDNNRNFLHRAGQLKKYIESDLYILADKKSNTFVLQQVFFMLAAGLSMVFATVVSFSFQQTYGNFTMPLFIALVVSYMFKDRIKDLMHYWFANKLGSKFYDYKIKLVMHGEPVGWGKEGCDFVNEEKLPLEVRAQRGRVSELEAGHCALRETVIVYRRRISILDKQLKLLSHYPLQGFNDIIRINLRDFLRRMDSPHVPVYMNEGKGEFHTQAAEKVYYVHFVMRYRYQGKTGYRRFRITLTRRGIKGLMEW</sequence>
<evidence type="ECO:0000256" key="1">
    <source>
        <dbReference type="SAM" id="Phobius"/>
    </source>
</evidence>
<keyword evidence="1" id="KW-0812">Transmembrane</keyword>
<organism evidence="2">
    <name type="scientific">Paraprevotella clara</name>
    <dbReference type="NCBI Taxonomy" id="454154"/>
    <lineage>
        <taxon>Bacteria</taxon>
        <taxon>Pseudomonadati</taxon>
        <taxon>Bacteroidota</taxon>
        <taxon>Bacteroidia</taxon>
        <taxon>Bacteroidales</taxon>
        <taxon>Prevotellaceae</taxon>
        <taxon>Paraprevotella</taxon>
    </lineage>
</organism>
<reference evidence="2" key="1">
    <citation type="submission" date="2019-11" db="EMBL/GenBank/DDBJ databases">
        <authorList>
            <person name="Feng L."/>
        </authorList>
    </citation>
    <scope>NUCLEOTIDE SEQUENCE</scope>
    <source>
        <strain evidence="2">PclaraLFYP37</strain>
    </source>
</reference>
<protein>
    <submittedName>
        <fullName evidence="2">Uncharacterized protein</fullName>
    </submittedName>
</protein>
<evidence type="ECO:0000313" key="2">
    <source>
        <dbReference type="EMBL" id="VYU29566.1"/>
    </source>
</evidence>
<feature type="transmembrane region" description="Helical" evidence="1">
    <location>
        <begin position="273"/>
        <end position="291"/>
    </location>
</feature>
<name>A0A6N3DJY6_9BACT</name>
<dbReference type="AlphaFoldDB" id="A0A6N3DJY6"/>
<keyword evidence="1" id="KW-0472">Membrane</keyword>
<accession>A0A6N3DJY6</accession>
<dbReference type="EMBL" id="CACRUT010000015">
    <property type="protein sequence ID" value="VYU29566.1"/>
    <property type="molecule type" value="Genomic_DNA"/>
</dbReference>
<gene>
    <name evidence="2" type="ORF">PCLFYP37_02435</name>
</gene>
<keyword evidence="1" id="KW-1133">Transmembrane helix</keyword>
<proteinExistence type="predicted"/>
<dbReference type="RefSeq" id="WP_412441967.1">
    <property type="nucleotide sequence ID" value="NZ_CACRUT010000015.1"/>
</dbReference>